<keyword evidence="2" id="KW-1185">Reference proteome</keyword>
<protein>
    <submittedName>
        <fullName evidence="1">Uncharacterized protein</fullName>
    </submittedName>
</protein>
<name>A0AAJ4P7T8_9STAP</name>
<organism evidence="1 2">
    <name type="scientific">Macrococcoides bohemicum</name>
    <dbReference type="NCBI Taxonomy" id="1903056"/>
    <lineage>
        <taxon>Bacteria</taxon>
        <taxon>Bacillati</taxon>
        <taxon>Bacillota</taxon>
        <taxon>Bacilli</taxon>
        <taxon>Bacillales</taxon>
        <taxon>Staphylococcaceae</taxon>
        <taxon>Macrococcoides</taxon>
    </lineage>
</organism>
<dbReference type="EMBL" id="CP079981">
    <property type="protein sequence ID" value="QYA42096.1"/>
    <property type="molecule type" value="Genomic_DNA"/>
</dbReference>
<gene>
    <name evidence="1" type="ORF">KYI11_10925</name>
</gene>
<sequence>MNLTKHDVHLIKKHGFIPNHAYNIQWYKVKGPYFTFIWMNKDDWEVCISDFGNARTGLVTNIYDNRYKTLQELFDDISNENREKLWSVQDD</sequence>
<dbReference type="AlphaFoldDB" id="A0AAJ4P7T8"/>
<proteinExistence type="predicted"/>
<evidence type="ECO:0000313" key="2">
    <source>
        <dbReference type="Proteomes" id="UP000826802"/>
    </source>
</evidence>
<dbReference type="RefSeq" id="WP_219502952.1">
    <property type="nucleotide sequence ID" value="NZ_CP079981.1"/>
</dbReference>
<reference evidence="1 2" key="1">
    <citation type="submission" date="2021-07" db="EMBL/GenBank/DDBJ databases">
        <title>Prevalence and characterization of methicillin-resistant Macrococcus spp. in food producing animals and meat in Switzerland in 2019.</title>
        <authorList>
            <person name="Keller J.E."/>
            <person name="Schwendener S."/>
            <person name="Neuenschwander J."/>
            <person name="Overesch G."/>
            <person name="Perreten V."/>
        </authorList>
    </citation>
    <scope>NUCLEOTIDE SEQUENCE [LARGE SCALE GENOMIC DNA]</scope>
    <source>
        <strain evidence="1 2">19Msa0936</strain>
    </source>
</reference>
<accession>A0AAJ4P7T8</accession>
<dbReference type="Proteomes" id="UP000826802">
    <property type="component" value="Chromosome"/>
</dbReference>
<evidence type="ECO:0000313" key="1">
    <source>
        <dbReference type="EMBL" id="QYA42096.1"/>
    </source>
</evidence>